<protein>
    <submittedName>
        <fullName evidence="2">Uncharacterized protein</fullName>
    </submittedName>
</protein>
<accession>A0A679JE56</accession>
<feature type="transmembrane region" description="Helical" evidence="1">
    <location>
        <begin position="41"/>
        <end position="61"/>
    </location>
</feature>
<feature type="transmembrane region" description="Helical" evidence="1">
    <location>
        <begin position="5"/>
        <end position="21"/>
    </location>
</feature>
<reference evidence="2" key="1">
    <citation type="submission" date="2019-12" db="EMBL/GenBank/DDBJ databases">
        <authorList>
            <person name="Cremers G."/>
        </authorList>
    </citation>
    <scope>NUCLEOTIDE SEQUENCE</scope>
    <source>
        <strain evidence="2">Vvax</strain>
    </source>
</reference>
<dbReference type="RefSeq" id="WP_339093046.1">
    <property type="nucleotide sequence ID" value="NZ_LR743508.1"/>
</dbReference>
<keyword evidence="1" id="KW-1133">Transmembrane helix</keyword>
<dbReference type="EMBL" id="LR743508">
    <property type="protein sequence ID" value="CAA2109099.1"/>
    <property type="molecule type" value="Genomic_DNA"/>
</dbReference>
<feature type="transmembrane region" description="Helical" evidence="1">
    <location>
        <begin position="95"/>
        <end position="116"/>
    </location>
</feature>
<sequence>MRDFLYYSLMLLLGIAWYMYGQRLLRKGHRDENDELTKGPLGPFGLVMTAVITCCLLFALLRAAIRREISCLGKACHGQLYTLAENAGDYWSNMFFLLWMVLGLGYAIYVTLRIWFRN</sequence>
<evidence type="ECO:0000256" key="1">
    <source>
        <dbReference type="SAM" id="Phobius"/>
    </source>
</evidence>
<proteinExistence type="predicted"/>
<evidence type="ECO:0000313" key="2">
    <source>
        <dbReference type="EMBL" id="CAA2109099.1"/>
    </source>
</evidence>
<organism evidence="2">
    <name type="scientific">Variovorax paradoxus</name>
    <dbReference type="NCBI Taxonomy" id="34073"/>
    <lineage>
        <taxon>Bacteria</taxon>
        <taxon>Pseudomonadati</taxon>
        <taxon>Pseudomonadota</taxon>
        <taxon>Betaproteobacteria</taxon>
        <taxon>Burkholderiales</taxon>
        <taxon>Comamonadaceae</taxon>
        <taxon>Variovorax</taxon>
    </lineage>
</organism>
<keyword evidence="1" id="KW-0812">Transmembrane</keyword>
<dbReference type="AlphaFoldDB" id="A0A679JE56"/>
<name>A0A679JE56_VARPD</name>
<gene>
    <name evidence="2" type="ORF">VVAX_05370</name>
</gene>
<keyword evidence="1" id="KW-0472">Membrane</keyword>